<reference evidence="2" key="1">
    <citation type="journal article" date="2023" name="Mol. Biol. Evol.">
        <title>Third-Generation Sequencing Reveals the Adaptive Role of the Epigenome in Three Deep-Sea Polychaetes.</title>
        <authorList>
            <person name="Perez M."/>
            <person name="Aroh O."/>
            <person name="Sun Y."/>
            <person name="Lan Y."/>
            <person name="Juniper S.K."/>
            <person name="Young C.R."/>
            <person name="Angers B."/>
            <person name="Qian P.Y."/>
        </authorList>
    </citation>
    <scope>NUCLEOTIDE SEQUENCE</scope>
    <source>
        <strain evidence="2">P08H-3</strain>
    </source>
</reference>
<feature type="compositionally biased region" description="Polar residues" evidence="1">
    <location>
        <begin position="12"/>
        <end position="21"/>
    </location>
</feature>
<keyword evidence="3" id="KW-1185">Reference proteome</keyword>
<feature type="region of interest" description="Disordered" evidence="1">
    <location>
        <begin position="1"/>
        <end position="30"/>
    </location>
</feature>
<protein>
    <submittedName>
        <fullName evidence="2">Uncharacterized protein</fullName>
    </submittedName>
</protein>
<dbReference type="AlphaFoldDB" id="A0AAD9IX72"/>
<dbReference type="Proteomes" id="UP001208570">
    <property type="component" value="Unassembled WGS sequence"/>
</dbReference>
<comment type="caution">
    <text evidence="2">The sequence shown here is derived from an EMBL/GenBank/DDBJ whole genome shotgun (WGS) entry which is preliminary data.</text>
</comment>
<accession>A0AAD9IX72</accession>
<organism evidence="2 3">
    <name type="scientific">Paralvinella palmiformis</name>
    <dbReference type="NCBI Taxonomy" id="53620"/>
    <lineage>
        <taxon>Eukaryota</taxon>
        <taxon>Metazoa</taxon>
        <taxon>Spiralia</taxon>
        <taxon>Lophotrochozoa</taxon>
        <taxon>Annelida</taxon>
        <taxon>Polychaeta</taxon>
        <taxon>Sedentaria</taxon>
        <taxon>Canalipalpata</taxon>
        <taxon>Terebellida</taxon>
        <taxon>Terebelliformia</taxon>
        <taxon>Alvinellidae</taxon>
        <taxon>Paralvinella</taxon>
    </lineage>
</organism>
<dbReference type="EMBL" id="JAODUP010000983">
    <property type="protein sequence ID" value="KAK2142218.1"/>
    <property type="molecule type" value="Genomic_DNA"/>
</dbReference>
<feature type="region of interest" description="Disordered" evidence="1">
    <location>
        <begin position="90"/>
        <end position="110"/>
    </location>
</feature>
<feature type="compositionally biased region" description="Polar residues" evidence="1">
    <location>
        <begin position="100"/>
        <end position="110"/>
    </location>
</feature>
<proteinExistence type="predicted"/>
<evidence type="ECO:0000256" key="1">
    <source>
        <dbReference type="SAM" id="MobiDB-lite"/>
    </source>
</evidence>
<evidence type="ECO:0000313" key="3">
    <source>
        <dbReference type="Proteomes" id="UP001208570"/>
    </source>
</evidence>
<evidence type="ECO:0000313" key="2">
    <source>
        <dbReference type="EMBL" id="KAK2142218.1"/>
    </source>
</evidence>
<name>A0AAD9IX72_9ANNE</name>
<feature type="compositionally biased region" description="Basic residues" evidence="1">
    <location>
        <begin position="1"/>
        <end position="11"/>
    </location>
</feature>
<gene>
    <name evidence="2" type="ORF">LSH36_983g00083</name>
</gene>
<sequence>MDVRKPPKRSKMNPNHQSCSPGSPHEDVAANPIELLHKRITYLETQLKIEKDQSEMQKKECDHVRGVLCTTMVKLNKEREKMRFSIEEFKNSDSDPIGVSTGSSTSLIHQ</sequence>